<keyword evidence="5" id="KW-0812">Transmembrane</keyword>
<evidence type="ECO:0000256" key="2">
    <source>
        <dbReference type="ARBA" id="ARBA00010248"/>
    </source>
</evidence>
<dbReference type="Pfam" id="PF01103">
    <property type="entry name" value="Omp85"/>
    <property type="match status" value="1"/>
</dbReference>
<dbReference type="OrthoDB" id="9769707at2"/>
<evidence type="ECO:0000256" key="7">
    <source>
        <dbReference type="ARBA" id="ARBA00023136"/>
    </source>
</evidence>
<evidence type="ECO:0000256" key="5">
    <source>
        <dbReference type="ARBA" id="ARBA00022692"/>
    </source>
</evidence>
<comment type="similarity">
    <text evidence="2">Belongs to the TamA family.</text>
</comment>
<dbReference type="Pfam" id="PF17243">
    <property type="entry name" value="POTRA_TamA_1"/>
    <property type="match status" value="1"/>
</dbReference>
<evidence type="ECO:0000256" key="11">
    <source>
        <dbReference type="SAM" id="SignalP"/>
    </source>
</evidence>
<evidence type="ECO:0000259" key="12">
    <source>
        <dbReference type="PROSITE" id="PS51779"/>
    </source>
</evidence>
<dbReference type="InterPro" id="IPR000184">
    <property type="entry name" value="Bac_surfAg_D15"/>
</dbReference>
<dbReference type="EMBL" id="SNWF01000004">
    <property type="protein sequence ID" value="TDN94477.1"/>
    <property type="molecule type" value="Genomic_DNA"/>
</dbReference>
<keyword evidence="4" id="KW-1134">Transmembrane beta strand</keyword>
<dbReference type="InterPro" id="IPR034746">
    <property type="entry name" value="POTRA"/>
</dbReference>
<proteinExistence type="inferred from homology"/>
<keyword evidence="6 11" id="KW-0732">Signal</keyword>
<evidence type="ECO:0000313" key="13">
    <source>
        <dbReference type="EMBL" id="TDN94477.1"/>
    </source>
</evidence>
<feature type="domain" description="POTRA" evidence="12">
    <location>
        <begin position="191"/>
        <end position="265"/>
    </location>
</feature>
<feature type="signal peptide" evidence="11">
    <location>
        <begin position="1"/>
        <end position="17"/>
    </location>
</feature>
<evidence type="ECO:0000256" key="9">
    <source>
        <dbReference type="ARBA" id="ARBA00033063"/>
    </source>
</evidence>
<dbReference type="AlphaFoldDB" id="A0A4R6GI01"/>
<dbReference type="Gene3D" id="2.40.160.50">
    <property type="entry name" value="membrane protein fhac: a member of the omp85/tpsb transporter family"/>
    <property type="match status" value="1"/>
</dbReference>
<dbReference type="PANTHER" id="PTHR12815:SF47">
    <property type="entry name" value="TRANSLOCATION AND ASSEMBLY MODULE SUBUNIT TAMA"/>
    <property type="match status" value="1"/>
</dbReference>
<dbReference type="PANTHER" id="PTHR12815">
    <property type="entry name" value="SORTING AND ASSEMBLY MACHINERY SAMM50 PROTEIN FAMILY MEMBER"/>
    <property type="match status" value="1"/>
</dbReference>
<comment type="caution">
    <text evidence="13">The sequence shown here is derived from an EMBL/GenBank/DDBJ whole genome shotgun (WGS) entry which is preliminary data.</text>
</comment>
<sequence>MLCSILVSLCLPFGAHAAPLYTVSISGAGSLTSLLTEHLEINRRRTADAMSEDEIRRLVATTPSQIRSLLATEGYFSPTVSSDLDQQSTPWVARFTVTLGPSTRIESVNIEFTGDITEKHPQRITELRNAWELKVGDPFQQGKWDKAKNSLLKDLLNRDYPAASITQSEARIEPSTNSAALTVVVDSGPAFTFGEMQIDGLKRYSRDMVEKLNPIKPGEPYSQEKLNELQARVQETGYFRSAFATIDANPEHPNNVVIKLDLTENERRRLSLGIGFSTDSGARGQIKWMDRHFLGRDWRLESELRGDRDTRVLGGDVYFPTLRNDWRPSVGAHYEYTDSAGEINNKFRTGVRLSSPDKSDEKVWALGFLADRQRIGEDFANDREAFIASFIYTRRRVDNLLTPTRGHYASLEINGGPAGIINKENFIRVVGRGTWLSPTYKRFQAVLRAQVGQVFGANSDTVPGDLLFRTGGDQTVRGYAYNTLGVPLDGAIVGGTNTAVVSAELVYKITPEWGAAIFTDAGNAANSWDGFRLKQGSGVGARWLSPIGAVNLDLAYGHETKETRLHFSVGYGF</sequence>
<dbReference type="InterPro" id="IPR035243">
    <property type="entry name" value="TamA_POTRA_Dom_1"/>
</dbReference>
<feature type="chain" id="PRO_5020662010" description="Translocation and assembly module subunit TamA" evidence="11">
    <location>
        <begin position="18"/>
        <end position="573"/>
    </location>
</feature>
<evidence type="ECO:0000256" key="1">
    <source>
        <dbReference type="ARBA" id="ARBA00004442"/>
    </source>
</evidence>
<dbReference type="Proteomes" id="UP000294737">
    <property type="component" value="Unassembled WGS sequence"/>
</dbReference>
<dbReference type="PROSITE" id="PS51779">
    <property type="entry name" value="POTRA"/>
    <property type="match status" value="1"/>
</dbReference>
<comment type="subunit">
    <text evidence="10">Interacts with TamB to form the translocation and assembly module (TAM).</text>
</comment>
<dbReference type="InterPro" id="IPR010827">
    <property type="entry name" value="BamA/TamA_POTRA"/>
</dbReference>
<evidence type="ECO:0000256" key="6">
    <source>
        <dbReference type="ARBA" id="ARBA00022729"/>
    </source>
</evidence>
<dbReference type="GO" id="GO:0009279">
    <property type="term" value="C:cell outer membrane"/>
    <property type="evidence" value="ECO:0007669"/>
    <property type="project" value="UniProtKB-SubCell"/>
</dbReference>
<reference evidence="13 14" key="1">
    <citation type="submission" date="2019-03" db="EMBL/GenBank/DDBJ databases">
        <title>Genomic Encyclopedia of Type Strains, Phase IV (KMG-IV): sequencing the most valuable type-strain genomes for metagenomic binning, comparative biology and taxonomic classification.</title>
        <authorList>
            <person name="Goeker M."/>
        </authorList>
    </citation>
    <scope>NUCLEOTIDE SEQUENCE [LARGE SCALE GENOMIC DNA]</scope>
    <source>
        <strain evidence="13 14">DSM 18555</strain>
    </source>
</reference>
<keyword evidence="8" id="KW-0998">Cell outer membrane</keyword>
<evidence type="ECO:0000256" key="3">
    <source>
        <dbReference type="ARBA" id="ARBA00015419"/>
    </source>
</evidence>
<protein>
    <recommendedName>
        <fullName evidence="3">Translocation and assembly module subunit TamA</fullName>
    </recommendedName>
    <alternativeName>
        <fullName evidence="9">Autotransporter assembly factor TamA</fullName>
    </alternativeName>
</protein>
<dbReference type="InterPro" id="IPR039910">
    <property type="entry name" value="D15-like"/>
</dbReference>
<dbReference type="Gene3D" id="3.10.20.310">
    <property type="entry name" value="membrane protein fhac"/>
    <property type="match status" value="2"/>
</dbReference>
<accession>A0A4R6GI01</accession>
<evidence type="ECO:0000313" key="14">
    <source>
        <dbReference type="Proteomes" id="UP000294737"/>
    </source>
</evidence>
<evidence type="ECO:0000256" key="10">
    <source>
        <dbReference type="ARBA" id="ARBA00093548"/>
    </source>
</evidence>
<keyword evidence="7" id="KW-0472">Membrane</keyword>
<name>A0A4R6GI01_9BURK</name>
<organism evidence="13 14">
    <name type="scientific">Herminiimonas fonticola</name>
    <dbReference type="NCBI Taxonomy" id="303380"/>
    <lineage>
        <taxon>Bacteria</taxon>
        <taxon>Pseudomonadati</taxon>
        <taxon>Pseudomonadota</taxon>
        <taxon>Betaproteobacteria</taxon>
        <taxon>Burkholderiales</taxon>
        <taxon>Oxalobacteraceae</taxon>
        <taxon>Herminiimonas</taxon>
    </lineage>
</organism>
<evidence type="ECO:0000256" key="4">
    <source>
        <dbReference type="ARBA" id="ARBA00022452"/>
    </source>
</evidence>
<evidence type="ECO:0000256" key="8">
    <source>
        <dbReference type="ARBA" id="ARBA00023237"/>
    </source>
</evidence>
<dbReference type="RefSeq" id="WP_112991717.1">
    <property type="nucleotide sequence ID" value="NZ_PTLZ01000001.1"/>
</dbReference>
<comment type="subcellular location">
    <subcellularLocation>
        <location evidence="1">Cell outer membrane</location>
    </subcellularLocation>
</comment>
<gene>
    <name evidence="13" type="ORF">EV677_1024</name>
</gene>
<keyword evidence="14" id="KW-1185">Reference proteome</keyword>
<dbReference type="Pfam" id="PF07244">
    <property type="entry name" value="POTRA"/>
    <property type="match status" value="2"/>
</dbReference>